<feature type="compositionally biased region" description="Polar residues" evidence="1">
    <location>
        <begin position="83"/>
        <end position="100"/>
    </location>
</feature>
<dbReference type="AlphaFoldDB" id="B4W2K1"/>
<dbReference type="OrthoDB" id="532902at2"/>
<evidence type="ECO:0000256" key="1">
    <source>
        <dbReference type="SAM" id="MobiDB-lite"/>
    </source>
</evidence>
<evidence type="ECO:0000313" key="4">
    <source>
        <dbReference type="Proteomes" id="UP000003835"/>
    </source>
</evidence>
<feature type="compositionally biased region" description="Low complexity" evidence="1">
    <location>
        <begin position="231"/>
        <end position="246"/>
    </location>
</feature>
<keyword evidence="2" id="KW-0812">Transmembrane</keyword>
<name>B4W2K1_9CYAN</name>
<feature type="compositionally biased region" description="Low complexity" evidence="1">
    <location>
        <begin position="299"/>
        <end position="323"/>
    </location>
</feature>
<keyword evidence="2" id="KW-0472">Membrane</keyword>
<dbReference type="RefSeq" id="WP_006105590.1">
    <property type="nucleotide sequence ID" value="NZ_DS989871.1"/>
</dbReference>
<protein>
    <submittedName>
        <fullName evidence="3">Uncharacterized protein</fullName>
    </submittedName>
</protein>
<keyword evidence="2" id="KW-1133">Transmembrane helix</keyword>
<feature type="region of interest" description="Disordered" evidence="1">
    <location>
        <begin position="41"/>
        <end position="170"/>
    </location>
</feature>
<evidence type="ECO:0000256" key="2">
    <source>
        <dbReference type="SAM" id="Phobius"/>
    </source>
</evidence>
<feature type="compositionally biased region" description="Low complexity" evidence="1">
    <location>
        <begin position="333"/>
        <end position="343"/>
    </location>
</feature>
<dbReference type="EMBL" id="DS989871">
    <property type="protein sequence ID" value="EDX71648.1"/>
    <property type="molecule type" value="Genomic_DNA"/>
</dbReference>
<dbReference type="eggNOG" id="ENOG502Z9EX">
    <property type="taxonomic scope" value="Bacteria"/>
</dbReference>
<sequence length="442" mass="46708">MSQKTSAKASTPSSPLSINPVLQTALGSLDVQLEAELARYRRQRRGRGITSPQLPGRYPKQKSAVNQLEPTTTSPISIAPAADSTSSPGDIDRQSAQVSGSPTPEKRESPETEPTPPLFPPLPSQEAPLVKTQEQSVTDFPTLEESLEGDGKLVVPTTDQSQPEDYLESSEKLRQTLAEQETPKESQKPITNRILTPLGVGSILLLLVSSATLTYIFRTSLGLDFLETETPTTAENSTATTANRENGLLGVNKPNLASDDEFPDVNINTLPNLKANPTSSPSASPIAPIPNSQPPAAAPPTASVLPLPQLPNPASNLPSALLTPPTPPPPTATPSVTPNSSPAQPESSTNNSSEKANTSTSAAPKPNNVTSNLSDEFYYVLINSSDSSVLETAQTIVPDAYVVNVPAGTRIAMGAFKLESEAKTLVERLKQQGLSASIYKPD</sequence>
<feature type="compositionally biased region" description="Polar residues" evidence="1">
    <location>
        <begin position="344"/>
        <end position="369"/>
    </location>
</feature>
<feature type="transmembrane region" description="Helical" evidence="2">
    <location>
        <begin position="194"/>
        <end position="217"/>
    </location>
</feature>
<feature type="compositionally biased region" description="Polar residues" evidence="1">
    <location>
        <begin position="63"/>
        <end position="76"/>
    </location>
</feature>
<feature type="compositionally biased region" description="Pro residues" evidence="1">
    <location>
        <begin position="287"/>
        <end position="298"/>
    </location>
</feature>
<accession>B4W2K1</accession>
<organism evidence="3 4">
    <name type="scientific">Coleofasciculus chthonoplastes PCC 7420</name>
    <dbReference type="NCBI Taxonomy" id="118168"/>
    <lineage>
        <taxon>Bacteria</taxon>
        <taxon>Bacillati</taxon>
        <taxon>Cyanobacteriota</taxon>
        <taxon>Cyanophyceae</taxon>
        <taxon>Coleofasciculales</taxon>
        <taxon>Coleofasciculaceae</taxon>
        <taxon>Coleofasciculus</taxon>
    </lineage>
</organism>
<dbReference type="STRING" id="118168.MC7420_5273"/>
<proteinExistence type="predicted"/>
<feature type="compositionally biased region" description="Pro residues" evidence="1">
    <location>
        <begin position="113"/>
        <end position="123"/>
    </location>
</feature>
<evidence type="ECO:0000313" key="3">
    <source>
        <dbReference type="EMBL" id="EDX71648.1"/>
    </source>
</evidence>
<gene>
    <name evidence="3" type="ORF">MC7420_5273</name>
</gene>
<reference evidence="3 4" key="1">
    <citation type="submission" date="2008-07" db="EMBL/GenBank/DDBJ databases">
        <authorList>
            <person name="Tandeau de Marsac N."/>
            <person name="Ferriera S."/>
            <person name="Johnson J."/>
            <person name="Kravitz S."/>
            <person name="Beeson K."/>
            <person name="Sutton G."/>
            <person name="Rogers Y.-H."/>
            <person name="Friedman R."/>
            <person name="Frazier M."/>
            <person name="Venter J.C."/>
        </authorList>
    </citation>
    <scope>NUCLEOTIDE SEQUENCE [LARGE SCALE GENOMIC DNA]</scope>
    <source>
        <strain evidence="3 4">PCC 7420</strain>
    </source>
</reference>
<keyword evidence="4" id="KW-1185">Reference proteome</keyword>
<feature type="compositionally biased region" description="Low complexity" evidence="1">
    <location>
        <begin position="275"/>
        <end position="286"/>
    </location>
</feature>
<dbReference type="Proteomes" id="UP000003835">
    <property type="component" value="Unassembled WGS sequence"/>
</dbReference>
<dbReference type="HOGENOM" id="CLU_044703_0_0_3"/>
<feature type="region of interest" description="Disordered" evidence="1">
    <location>
        <begin position="231"/>
        <end position="369"/>
    </location>
</feature>